<proteinExistence type="predicted"/>
<dbReference type="OMA" id="DWMQDDQ"/>
<dbReference type="EMBL" id="KK198763">
    <property type="protein sequence ID" value="KCW46967.1"/>
    <property type="molecule type" value="Genomic_DNA"/>
</dbReference>
<feature type="compositionally biased region" description="Basic and acidic residues" evidence="1">
    <location>
        <begin position="777"/>
        <end position="788"/>
    </location>
</feature>
<dbReference type="eggNOG" id="ENOG502QTSY">
    <property type="taxonomic scope" value="Eukaryota"/>
</dbReference>
<feature type="region of interest" description="Disordered" evidence="1">
    <location>
        <begin position="557"/>
        <end position="577"/>
    </location>
</feature>
<feature type="region of interest" description="Disordered" evidence="1">
    <location>
        <begin position="666"/>
        <end position="788"/>
    </location>
</feature>
<protein>
    <recommendedName>
        <fullName evidence="2">DUF7815 domain-containing protein</fullName>
    </recommendedName>
</protein>
<dbReference type="InterPro" id="IPR056717">
    <property type="entry name" value="DUF7815"/>
</dbReference>
<feature type="region of interest" description="Disordered" evidence="1">
    <location>
        <begin position="368"/>
        <end position="400"/>
    </location>
</feature>
<evidence type="ECO:0000256" key="1">
    <source>
        <dbReference type="SAM" id="MobiDB-lite"/>
    </source>
</evidence>
<feature type="region of interest" description="Disordered" evidence="1">
    <location>
        <begin position="276"/>
        <end position="301"/>
    </location>
</feature>
<feature type="compositionally biased region" description="Basic and acidic residues" evidence="1">
    <location>
        <begin position="721"/>
        <end position="730"/>
    </location>
</feature>
<accession>A0A058ZYV1</accession>
<gene>
    <name evidence="3" type="ORF">EUGRSUZ_K00777</name>
</gene>
<feature type="compositionally biased region" description="Polar residues" evidence="1">
    <location>
        <begin position="462"/>
        <end position="475"/>
    </location>
</feature>
<dbReference type="AlphaFoldDB" id="A0A058ZYV1"/>
<feature type="region of interest" description="Disordered" evidence="1">
    <location>
        <begin position="218"/>
        <end position="250"/>
    </location>
</feature>
<dbReference type="KEGG" id="egr:104424745"/>
<name>A0A058ZYV1_EUCGR</name>
<dbReference type="FunCoup" id="A0A058ZYV1">
    <property type="interactions" value="62"/>
</dbReference>
<feature type="compositionally biased region" description="Polar residues" evidence="1">
    <location>
        <begin position="370"/>
        <end position="383"/>
    </location>
</feature>
<dbReference type="Pfam" id="PF25122">
    <property type="entry name" value="DUF7815"/>
    <property type="match status" value="1"/>
</dbReference>
<evidence type="ECO:0000313" key="3">
    <source>
        <dbReference type="EMBL" id="KCW46967.1"/>
    </source>
</evidence>
<dbReference type="PANTHER" id="PTHR36308:SF1">
    <property type="entry name" value="DENTIN SIALOPHOSPHOPROTEIN-RELATED"/>
    <property type="match status" value="1"/>
</dbReference>
<organism evidence="3">
    <name type="scientific">Eucalyptus grandis</name>
    <name type="common">Flooded gum</name>
    <dbReference type="NCBI Taxonomy" id="71139"/>
    <lineage>
        <taxon>Eukaryota</taxon>
        <taxon>Viridiplantae</taxon>
        <taxon>Streptophyta</taxon>
        <taxon>Embryophyta</taxon>
        <taxon>Tracheophyta</taxon>
        <taxon>Spermatophyta</taxon>
        <taxon>Magnoliopsida</taxon>
        <taxon>eudicotyledons</taxon>
        <taxon>Gunneridae</taxon>
        <taxon>Pentapetalae</taxon>
        <taxon>rosids</taxon>
        <taxon>malvids</taxon>
        <taxon>Myrtales</taxon>
        <taxon>Myrtaceae</taxon>
        <taxon>Myrtoideae</taxon>
        <taxon>Eucalypteae</taxon>
        <taxon>Eucalyptus</taxon>
    </lineage>
</organism>
<feature type="compositionally biased region" description="Basic and acidic residues" evidence="1">
    <location>
        <begin position="739"/>
        <end position="753"/>
    </location>
</feature>
<feature type="compositionally biased region" description="Polar residues" evidence="1">
    <location>
        <begin position="669"/>
        <end position="692"/>
    </location>
</feature>
<reference evidence="3" key="1">
    <citation type="submission" date="2013-07" db="EMBL/GenBank/DDBJ databases">
        <title>The genome of Eucalyptus grandis.</title>
        <authorList>
            <person name="Schmutz J."/>
            <person name="Hayes R."/>
            <person name="Myburg A."/>
            <person name="Tuskan G."/>
            <person name="Grattapaglia D."/>
            <person name="Rokhsar D.S."/>
        </authorList>
    </citation>
    <scope>NUCLEOTIDE SEQUENCE</scope>
    <source>
        <tissue evidence="3">Leaf extractions</tissue>
    </source>
</reference>
<feature type="region of interest" description="Disordered" evidence="1">
    <location>
        <begin position="443"/>
        <end position="480"/>
    </location>
</feature>
<dbReference type="Gramene" id="KCW46967">
    <property type="protein sequence ID" value="KCW46967"/>
    <property type="gene ID" value="EUGRSUZ_K00777"/>
</dbReference>
<sequence>MSVDVPRDAIRRLQIALREEARIPSYDPDDPSIPPLRPYEESIAEVDPSPPYLRCKHCRGRLLRGVGSAFCVFCGKEQFGDVPPDPINFRSTRGYRWVLDSLQLDGSETVEPFSEGNESNRGRSMPKESITLSDLLNLEIRWSSKSEKPGTIITNESSLAITSLNLAGLDLDNFFGEVKTKIIPNESEEQLGASKQRGKAESIAFHSSENLSLFENLQSSAEPVQSPEHGNYNTMSSWEPEFQSADSEAFAKDSRSLDPFTSSTVDLSTHMDTVFGSGIESRGTDAEDGAPSSSKMDDWFEDDPRSYSVFGSTGSTEGFKANDNVDTSKVINTAESSSTRVDWVQDNQWPNDGNIARHVARVDENDDSNDAWNDFTSSTNPADINTWKPNDDPMMHSEQSSDINMFKPGNNSEDMDFGNLLPPDPFFGSSGIAKVSVNENLKPEASGLDSEAKREITPAESEGQSGANKQSQSADGNAFQGLDDMSFLENVQPSARTVQSSECENDNSMAAWDAEFQSADSSGHAKKFGLSDPFAGSVVDFSGHMDAVFGLGKQYAGADAKDGPTSSSKIGDLFQDNTSNSGFGSDSCYQGSKTSDKIDDAFMGAPNISSKNIDWVQDNQWLTGGSISRHSESAEENDRSLDVWDDFAKSTSPAYNNLWKANDDLGVPPQQSSEIKLFSSESGSQQMDSRNASKPDVFSGLFSSSNDSIDEKAHSNFSALERNRMDDLDSKYGSAEGGAKGEDINRNARKSDDANMLTSQMHDLSFMLDSKLSIPPRLERSRSSQDRD</sequence>
<feature type="domain" description="DUF7815" evidence="2">
    <location>
        <begin position="51"/>
        <end position="77"/>
    </location>
</feature>
<dbReference type="InParanoid" id="A0A058ZYV1"/>
<dbReference type="OrthoDB" id="1904894at2759"/>
<feature type="compositionally biased region" description="Polar residues" evidence="1">
    <location>
        <begin position="564"/>
        <end position="577"/>
    </location>
</feature>
<evidence type="ECO:0000259" key="2">
    <source>
        <dbReference type="Pfam" id="PF25122"/>
    </source>
</evidence>
<dbReference type="STRING" id="71139.A0A058ZYV1"/>
<dbReference type="PANTHER" id="PTHR36308">
    <property type="entry name" value="DENTIN SIALOPHOSPHOPROTEIN-RELATED"/>
    <property type="match status" value="1"/>
</dbReference>